<gene>
    <name evidence="3" type="ORF">B0I36DRAFT_326064</name>
</gene>
<comment type="caution">
    <text evidence="3">The sequence shown here is derived from an EMBL/GenBank/DDBJ whole genome shotgun (WGS) entry which is preliminary data.</text>
</comment>
<dbReference type="InterPro" id="IPR050523">
    <property type="entry name" value="AKR_Detox_Biosynth"/>
</dbReference>
<protein>
    <submittedName>
        <fullName evidence="3">Oxidoreductase</fullName>
    </submittedName>
</protein>
<evidence type="ECO:0000259" key="2">
    <source>
        <dbReference type="Pfam" id="PF00248"/>
    </source>
</evidence>
<dbReference type="InterPro" id="IPR023210">
    <property type="entry name" value="NADP_OxRdtase_dom"/>
</dbReference>
<name>A0A9P8Y573_9PEZI</name>
<dbReference type="PANTHER" id="PTHR43364">
    <property type="entry name" value="NADH-SPECIFIC METHYLGLYOXAL REDUCTASE-RELATED"/>
    <property type="match status" value="1"/>
</dbReference>
<evidence type="ECO:0000313" key="3">
    <source>
        <dbReference type="EMBL" id="KAH7029584.1"/>
    </source>
</evidence>
<keyword evidence="4" id="KW-1185">Reference proteome</keyword>
<dbReference type="PANTHER" id="PTHR43364:SF4">
    <property type="entry name" value="NAD(P)-LINKED OXIDOREDUCTASE SUPERFAMILY PROTEIN"/>
    <property type="match status" value="1"/>
</dbReference>
<reference evidence="3" key="1">
    <citation type="journal article" date="2021" name="Nat. Commun.">
        <title>Genetic determinants of endophytism in the Arabidopsis root mycobiome.</title>
        <authorList>
            <person name="Mesny F."/>
            <person name="Miyauchi S."/>
            <person name="Thiergart T."/>
            <person name="Pickel B."/>
            <person name="Atanasova L."/>
            <person name="Karlsson M."/>
            <person name="Huettel B."/>
            <person name="Barry K.W."/>
            <person name="Haridas S."/>
            <person name="Chen C."/>
            <person name="Bauer D."/>
            <person name="Andreopoulos W."/>
            <person name="Pangilinan J."/>
            <person name="LaButti K."/>
            <person name="Riley R."/>
            <person name="Lipzen A."/>
            <person name="Clum A."/>
            <person name="Drula E."/>
            <person name="Henrissat B."/>
            <person name="Kohler A."/>
            <person name="Grigoriev I.V."/>
            <person name="Martin F.M."/>
            <person name="Hacquard S."/>
        </authorList>
    </citation>
    <scope>NUCLEOTIDE SEQUENCE</scope>
    <source>
        <strain evidence="3">MPI-CAGE-CH-0230</strain>
    </source>
</reference>
<keyword evidence="1" id="KW-0560">Oxidoreductase</keyword>
<dbReference type="RefSeq" id="XP_046011872.1">
    <property type="nucleotide sequence ID" value="XM_046154302.1"/>
</dbReference>
<dbReference type="SUPFAM" id="SSF51430">
    <property type="entry name" value="NAD(P)-linked oxidoreductase"/>
    <property type="match status" value="1"/>
</dbReference>
<dbReference type="EMBL" id="JAGTJQ010000006">
    <property type="protein sequence ID" value="KAH7029584.1"/>
    <property type="molecule type" value="Genomic_DNA"/>
</dbReference>
<evidence type="ECO:0000256" key="1">
    <source>
        <dbReference type="ARBA" id="ARBA00023002"/>
    </source>
</evidence>
<dbReference type="Gene3D" id="3.20.20.100">
    <property type="entry name" value="NADP-dependent oxidoreductase domain"/>
    <property type="match status" value="1"/>
</dbReference>
<dbReference type="Proteomes" id="UP000756346">
    <property type="component" value="Unassembled WGS sequence"/>
</dbReference>
<sequence>MAQSKPPQLIFGTAAFGSEASPIQDGGAAAEVLRALKAHGVHRLDSGARYPPLQPGRAEQIIGETGDVGLKFDVDTKVYTDTRNDGSGDLTLEKINESCSASLKRLQTGKINVLHVHRADPATPLEEQIQGFKAQIDQGRCRAWGISNMSPEVLEKVLHLCEENNWPKPVCYQGQYNLITRGVETRLLPLLRAHGIAFNGYGPLAAGFLTGNLLANNTAGTRFDSSTKIGPIITKIYSQEDLFKAMARFQEALKKHDMTPNEVAIRWVAHHSMLSNEHGDGIIMGASRTEQAVQTMEYLEKGPIAEQDVLQLIEELWEGVKVVRGDML</sequence>
<dbReference type="InterPro" id="IPR036812">
    <property type="entry name" value="NAD(P)_OxRdtase_dom_sf"/>
</dbReference>
<dbReference type="GO" id="GO:0016491">
    <property type="term" value="F:oxidoreductase activity"/>
    <property type="evidence" value="ECO:0007669"/>
    <property type="project" value="UniProtKB-KW"/>
</dbReference>
<proteinExistence type="predicted"/>
<accession>A0A9P8Y573</accession>
<dbReference type="GeneID" id="70183848"/>
<organism evidence="3 4">
    <name type="scientific">Microdochium trichocladiopsis</name>
    <dbReference type="NCBI Taxonomy" id="1682393"/>
    <lineage>
        <taxon>Eukaryota</taxon>
        <taxon>Fungi</taxon>
        <taxon>Dikarya</taxon>
        <taxon>Ascomycota</taxon>
        <taxon>Pezizomycotina</taxon>
        <taxon>Sordariomycetes</taxon>
        <taxon>Xylariomycetidae</taxon>
        <taxon>Xylariales</taxon>
        <taxon>Microdochiaceae</taxon>
        <taxon>Microdochium</taxon>
    </lineage>
</organism>
<dbReference type="AlphaFoldDB" id="A0A9P8Y573"/>
<evidence type="ECO:0000313" key="4">
    <source>
        <dbReference type="Proteomes" id="UP000756346"/>
    </source>
</evidence>
<dbReference type="CDD" id="cd19075">
    <property type="entry name" value="AKR_AKR7A1-5"/>
    <property type="match status" value="1"/>
</dbReference>
<dbReference type="Pfam" id="PF00248">
    <property type="entry name" value="Aldo_ket_red"/>
    <property type="match status" value="1"/>
</dbReference>
<dbReference type="OrthoDB" id="2310150at2759"/>
<feature type="domain" description="NADP-dependent oxidoreductase" evidence="2">
    <location>
        <begin position="9"/>
        <end position="311"/>
    </location>
</feature>